<dbReference type="OrthoDB" id="5430620at2759"/>
<gene>
    <name evidence="3" type="ORF">BDV24DRAFT_55863</name>
</gene>
<proteinExistence type="predicted"/>
<evidence type="ECO:0000256" key="2">
    <source>
        <dbReference type="SAM" id="Phobius"/>
    </source>
</evidence>
<feature type="transmembrane region" description="Helical" evidence="2">
    <location>
        <begin position="19"/>
        <end position="40"/>
    </location>
</feature>
<dbReference type="AlphaFoldDB" id="A0A5N6Y8L3"/>
<keyword evidence="2" id="KW-0812">Transmembrane</keyword>
<keyword evidence="2" id="KW-1133">Transmembrane helix</keyword>
<name>A0A5N6Y8L3_9EURO</name>
<evidence type="ECO:0000256" key="1">
    <source>
        <dbReference type="SAM" id="MobiDB-lite"/>
    </source>
</evidence>
<evidence type="ECO:0000313" key="3">
    <source>
        <dbReference type="EMBL" id="KAE8341183.1"/>
    </source>
</evidence>
<sequence>MGLANFQVCRGSSVLSEPSAIVCYTVWLISIIIPLTLAALQTSSKCLGKSETATSRINDSNLGSSTAPHKNVINLRGYSSRDSRDKPSHRFDAVSL</sequence>
<accession>A0A5N6Y8L3</accession>
<dbReference type="Proteomes" id="UP000325558">
    <property type="component" value="Unassembled WGS sequence"/>
</dbReference>
<feature type="compositionally biased region" description="Basic and acidic residues" evidence="1">
    <location>
        <begin position="79"/>
        <end position="96"/>
    </location>
</feature>
<organism evidence="3">
    <name type="scientific">Aspergillus arachidicola</name>
    <dbReference type="NCBI Taxonomy" id="656916"/>
    <lineage>
        <taxon>Eukaryota</taxon>
        <taxon>Fungi</taxon>
        <taxon>Dikarya</taxon>
        <taxon>Ascomycota</taxon>
        <taxon>Pezizomycotina</taxon>
        <taxon>Eurotiomycetes</taxon>
        <taxon>Eurotiomycetidae</taxon>
        <taxon>Eurotiales</taxon>
        <taxon>Aspergillaceae</taxon>
        <taxon>Aspergillus</taxon>
        <taxon>Aspergillus subgen. Circumdati</taxon>
    </lineage>
</organism>
<feature type="region of interest" description="Disordered" evidence="1">
    <location>
        <begin position="76"/>
        <end position="96"/>
    </location>
</feature>
<reference evidence="3" key="1">
    <citation type="submission" date="2019-04" db="EMBL/GenBank/DDBJ databases">
        <title>Friends and foes A comparative genomics study of 23 Aspergillus species from section Flavi.</title>
        <authorList>
            <consortium name="DOE Joint Genome Institute"/>
            <person name="Kjaerbolling I."/>
            <person name="Vesth T."/>
            <person name="Frisvad J.C."/>
            <person name="Nybo J.L."/>
            <person name="Theobald S."/>
            <person name="Kildgaard S."/>
            <person name="Isbrandt T."/>
            <person name="Kuo A."/>
            <person name="Sato A."/>
            <person name="Lyhne E.K."/>
            <person name="Kogle M.E."/>
            <person name="Wiebenga A."/>
            <person name="Kun R.S."/>
            <person name="Lubbers R.J."/>
            <person name="Makela M.R."/>
            <person name="Barry K."/>
            <person name="Chovatia M."/>
            <person name="Clum A."/>
            <person name="Daum C."/>
            <person name="Haridas S."/>
            <person name="He G."/>
            <person name="LaButti K."/>
            <person name="Lipzen A."/>
            <person name="Mondo S."/>
            <person name="Riley R."/>
            <person name="Salamov A."/>
            <person name="Simmons B.A."/>
            <person name="Magnuson J.K."/>
            <person name="Henrissat B."/>
            <person name="Mortensen U.H."/>
            <person name="Larsen T.O."/>
            <person name="Devries R.P."/>
            <person name="Grigoriev I.V."/>
            <person name="Machida M."/>
            <person name="Baker S.E."/>
            <person name="Andersen M.R."/>
        </authorList>
    </citation>
    <scope>NUCLEOTIDE SEQUENCE</scope>
    <source>
        <strain evidence="3">CBS 117612</strain>
    </source>
</reference>
<keyword evidence="2" id="KW-0472">Membrane</keyword>
<protein>
    <submittedName>
        <fullName evidence="3">Uncharacterized protein</fullName>
    </submittedName>
</protein>
<dbReference type="EMBL" id="ML737142">
    <property type="protein sequence ID" value="KAE8341183.1"/>
    <property type="molecule type" value="Genomic_DNA"/>
</dbReference>